<dbReference type="GO" id="GO:0008320">
    <property type="term" value="F:protein transmembrane transporter activity"/>
    <property type="evidence" value="ECO:0007669"/>
    <property type="project" value="TreeGrafter"/>
</dbReference>
<feature type="domain" description="Haemolysin activator HlyB C-terminal" evidence="5">
    <location>
        <begin position="264"/>
        <end position="589"/>
    </location>
</feature>
<dbReference type="GO" id="GO:0098046">
    <property type="term" value="C:type V protein secretion system complex"/>
    <property type="evidence" value="ECO:0007669"/>
    <property type="project" value="TreeGrafter"/>
</dbReference>
<keyword evidence="1" id="KW-0472">Membrane</keyword>
<accession>A0A844ZKT6</accession>
<evidence type="ECO:0000256" key="3">
    <source>
        <dbReference type="ARBA" id="ARBA00023237"/>
    </source>
</evidence>
<dbReference type="PANTHER" id="PTHR34597">
    <property type="entry name" value="SLR1661 PROTEIN"/>
    <property type="match status" value="1"/>
</dbReference>
<dbReference type="GO" id="GO:0046819">
    <property type="term" value="P:protein secretion by the type V secretion system"/>
    <property type="evidence" value="ECO:0007669"/>
    <property type="project" value="TreeGrafter"/>
</dbReference>
<comment type="caution">
    <text evidence="7">The sequence shown here is derived from an EMBL/GenBank/DDBJ whole genome shotgun (WGS) entry which is preliminary data.</text>
</comment>
<dbReference type="InterPro" id="IPR051544">
    <property type="entry name" value="TPS_OM_transporter"/>
</dbReference>
<keyword evidence="1" id="KW-1134">Transmembrane beta strand</keyword>
<organism evidence="7 8">
    <name type="scientific">Alteraurantiacibacter aestuarii</name>
    <dbReference type="NCBI Taxonomy" id="650004"/>
    <lineage>
        <taxon>Bacteria</taxon>
        <taxon>Pseudomonadati</taxon>
        <taxon>Pseudomonadota</taxon>
        <taxon>Alphaproteobacteria</taxon>
        <taxon>Sphingomonadales</taxon>
        <taxon>Erythrobacteraceae</taxon>
        <taxon>Alteraurantiacibacter</taxon>
    </lineage>
</organism>
<dbReference type="OrthoDB" id="7486497at2"/>
<evidence type="ECO:0000259" key="6">
    <source>
        <dbReference type="Pfam" id="PF08479"/>
    </source>
</evidence>
<dbReference type="Pfam" id="PF08479">
    <property type="entry name" value="POTRA_2"/>
    <property type="match status" value="1"/>
</dbReference>
<protein>
    <submittedName>
        <fullName evidence="7">ShlB/FhaC/HecB family hemolysin secretion/activation protein</fullName>
    </submittedName>
</protein>
<evidence type="ECO:0000256" key="4">
    <source>
        <dbReference type="SAM" id="MobiDB-lite"/>
    </source>
</evidence>
<dbReference type="InterPro" id="IPR013686">
    <property type="entry name" value="Polypept-transport_assoc_ShlB"/>
</dbReference>
<keyword evidence="2" id="KW-0812">Transmembrane</keyword>
<evidence type="ECO:0000256" key="1">
    <source>
        <dbReference type="ARBA" id="ARBA00022452"/>
    </source>
</evidence>
<dbReference type="Proteomes" id="UP000435243">
    <property type="component" value="Unassembled WGS sequence"/>
</dbReference>
<gene>
    <name evidence="7" type="ORF">GRI32_09900</name>
</gene>
<evidence type="ECO:0000313" key="7">
    <source>
        <dbReference type="EMBL" id="MXO89051.1"/>
    </source>
</evidence>
<keyword evidence="3" id="KW-0998">Cell outer membrane</keyword>
<dbReference type="EMBL" id="WTYY01000005">
    <property type="protein sequence ID" value="MXO89051.1"/>
    <property type="molecule type" value="Genomic_DNA"/>
</dbReference>
<feature type="domain" description="Polypeptide-transport-associated ShlB-type" evidence="6">
    <location>
        <begin position="115"/>
        <end position="186"/>
    </location>
</feature>
<keyword evidence="8" id="KW-1185">Reference proteome</keyword>
<feature type="region of interest" description="Disordered" evidence="4">
    <location>
        <begin position="64"/>
        <end position="89"/>
    </location>
</feature>
<proteinExistence type="predicted"/>
<dbReference type="Gene3D" id="2.40.160.50">
    <property type="entry name" value="membrane protein fhac: a member of the omp85/tpsb transporter family"/>
    <property type="match status" value="1"/>
</dbReference>
<name>A0A844ZKT6_9SPHN</name>
<dbReference type="AlphaFoldDB" id="A0A844ZKT6"/>
<evidence type="ECO:0000259" key="5">
    <source>
        <dbReference type="Pfam" id="PF03865"/>
    </source>
</evidence>
<evidence type="ECO:0000313" key="8">
    <source>
        <dbReference type="Proteomes" id="UP000435243"/>
    </source>
</evidence>
<dbReference type="PANTHER" id="PTHR34597:SF6">
    <property type="entry name" value="BLR6126 PROTEIN"/>
    <property type="match status" value="1"/>
</dbReference>
<dbReference type="Gene3D" id="3.10.20.310">
    <property type="entry name" value="membrane protein fhac"/>
    <property type="match status" value="1"/>
</dbReference>
<sequence>MSGVTALGKDGQIHVKNWQQESVAADRIDSPGQQSSHSRILAFGAGLAFAAGIVSISPAQALAQANPAAPPSRDELVPPQAQPEQRRSTTLTIDGEMTRTPCALDNPDLGDIRVTLSQVSFTGAELATDVDLAPSYQAYLGRELPISVLCDIRAQATAMLTDAGYLAAVEIPEQRLTGGAAEFRVVLGRLTALRVRGDGGPSEGLLASYLQPLVGQPVFNTRDAERSLLLADDIPGLDVRLALRPAANGAPGDLIGEVAVLRRKASVDFNIQNYGSSALGRFGGLLRAEIYDLTGLGDRTTLAVYSSHDFSEQRTIQMGHDFMVGSDGLSLGGNLTLGWTHPTLGIAGFDVKSETVFGNLHASYPFLRTQQRSVYGSVGVDVVNQDVEINTLNLSRDRVRTAFARIGYVETDLDSIARRGGYTPFEPRTRLSANVELRQGLSILKANDDCRTTPLACVASGRVPSRIEQDPTPMLLRGEVQMEYRPAPLVTIALDVEGQFSRDPLPAFEEMSGGNYSIGRGYDPGSVNGDSGFGTSLELRYGSLIPASLNSFALQPYVFTDTVTVWDRDPSIRALNPDRLSSIGAGLRFTQGRGVQGDFSIAVPLRKTDAQTSRGDVRVLFSITGRLLPWRF</sequence>
<dbReference type="InterPro" id="IPR005565">
    <property type="entry name" value="Hemolysn_activator_HlyB_C"/>
</dbReference>
<dbReference type="Pfam" id="PF03865">
    <property type="entry name" value="ShlB"/>
    <property type="match status" value="1"/>
</dbReference>
<evidence type="ECO:0000256" key="2">
    <source>
        <dbReference type="ARBA" id="ARBA00022692"/>
    </source>
</evidence>
<reference evidence="7 8" key="1">
    <citation type="submission" date="2019-12" db="EMBL/GenBank/DDBJ databases">
        <title>Genomic-based taxomic classification of the family Erythrobacteraceae.</title>
        <authorList>
            <person name="Xu L."/>
        </authorList>
    </citation>
    <scope>NUCLEOTIDE SEQUENCE [LARGE SCALE GENOMIC DNA]</scope>
    <source>
        <strain evidence="7 8">JCM 16339</strain>
    </source>
</reference>